<accession>A0A438D488</accession>
<dbReference type="Proteomes" id="UP000288805">
    <property type="component" value="Unassembled WGS sequence"/>
</dbReference>
<dbReference type="EMBL" id="QGNW01001805">
    <property type="protein sequence ID" value="RVW30251.1"/>
    <property type="molecule type" value="Genomic_DNA"/>
</dbReference>
<evidence type="ECO:0000256" key="1">
    <source>
        <dbReference type="ARBA" id="ARBA00022729"/>
    </source>
</evidence>
<keyword evidence="2" id="KW-0812">Transmembrane</keyword>
<organism evidence="4 5">
    <name type="scientific">Vitis vinifera</name>
    <name type="common">Grape</name>
    <dbReference type="NCBI Taxonomy" id="29760"/>
    <lineage>
        <taxon>Eukaryota</taxon>
        <taxon>Viridiplantae</taxon>
        <taxon>Streptophyta</taxon>
        <taxon>Embryophyta</taxon>
        <taxon>Tracheophyta</taxon>
        <taxon>Spermatophyta</taxon>
        <taxon>Magnoliopsida</taxon>
        <taxon>eudicotyledons</taxon>
        <taxon>Gunneridae</taxon>
        <taxon>Pentapetalae</taxon>
        <taxon>rosids</taxon>
        <taxon>Vitales</taxon>
        <taxon>Vitaceae</taxon>
        <taxon>Viteae</taxon>
        <taxon>Vitis</taxon>
    </lineage>
</organism>
<keyword evidence="1 3" id="KW-0732">Signal</keyword>
<proteinExistence type="predicted"/>
<feature type="signal peptide" evidence="3">
    <location>
        <begin position="1"/>
        <end position="20"/>
    </location>
</feature>
<comment type="caution">
    <text evidence="4">The sequence shown here is derived from an EMBL/GenBank/DDBJ whole genome shotgun (WGS) entry which is preliminary data.</text>
</comment>
<gene>
    <name evidence="4" type="primary">TDL1_6</name>
    <name evidence="4" type="ORF">CK203_088663</name>
</gene>
<feature type="transmembrane region" description="Helical" evidence="2">
    <location>
        <begin position="64"/>
        <end position="90"/>
    </location>
</feature>
<protein>
    <submittedName>
        <fullName evidence="4">TPD1 protein-like 1</fullName>
    </submittedName>
</protein>
<feature type="chain" id="PRO_5019466625" evidence="3">
    <location>
        <begin position="21"/>
        <end position="317"/>
    </location>
</feature>
<dbReference type="InterPro" id="IPR040361">
    <property type="entry name" value="TPD1"/>
</dbReference>
<keyword evidence="2" id="KW-1133">Transmembrane helix</keyword>
<dbReference type="PANTHER" id="PTHR33184:SF61">
    <property type="entry name" value="TPD1 PROTEIN HOMOLOG 1"/>
    <property type="match status" value="1"/>
</dbReference>
<evidence type="ECO:0000313" key="4">
    <source>
        <dbReference type="EMBL" id="RVW30251.1"/>
    </source>
</evidence>
<dbReference type="AlphaFoldDB" id="A0A438D488"/>
<evidence type="ECO:0000256" key="2">
    <source>
        <dbReference type="SAM" id="Phobius"/>
    </source>
</evidence>
<name>A0A438D488_VITVI</name>
<keyword evidence="2" id="KW-0472">Membrane</keyword>
<dbReference type="Pfam" id="PF24068">
    <property type="entry name" value="TPD1_C"/>
    <property type="match status" value="1"/>
</dbReference>
<reference evidence="4 5" key="1">
    <citation type="journal article" date="2018" name="PLoS Genet.">
        <title>Population sequencing reveals clonal diversity and ancestral inbreeding in the grapevine cultivar Chardonnay.</title>
        <authorList>
            <person name="Roach M.J."/>
            <person name="Johnson D.L."/>
            <person name="Bohlmann J."/>
            <person name="van Vuuren H.J."/>
            <person name="Jones S.J."/>
            <person name="Pretorius I.S."/>
            <person name="Schmidt S.A."/>
            <person name="Borneman A.R."/>
        </authorList>
    </citation>
    <scope>NUCLEOTIDE SEQUENCE [LARGE SCALE GENOMIC DNA]</scope>
    <source>
        <strain evidence="5">cv. Chardonnay</strain>
        <tissue evidence="4">Leaf</tissue>
    </source>
</reference>
<sequence length="317" mass="35412">MKRINKKKVVVVMVVGVVRADDTGGADLIKVQTSSFDEAYKNVVAKERGHECDLRIMFHPCSVVWYHLLFLCYLIFDFLAMPCRAVAIALSPRKWKTIFSQELHPQYLTFSTQNELQTFFLPIAWFPQITTMHASTLGLLSSPLFYGASTQLCYISCPQIVDMQLCLGCIDRDWVSRKIGDIGIKKLFLSKENSTGFVRKLLASPDEGGAMNRIGGTCSKDNIVIFQGPTTPLPSGIPTYTVQILNVCVAGCSISNIHVRCGWFSSARLINPRLFRRIFFDDCLVNNGDALGPGESLSFQYANSFRYPLSVLSVSCF</sequence>
<dbReference type="PANTHER" id="PTHR33184">
    <property type="entry name" value="PROTEIN TAPETUM DETERMINANT 1-LIKE-RELATED"/>
    <property type="match status" value="1"/>
</dbReference>
<evidence type="ECO:0000256" key="3">
    <source>
        <dbReference type="SAM" id="SignalP"/>
    </source>
</evidence>
<evidence type="ECO:0000313" key="5">
    <source>
        <dbReference type="Proteomes" id="UP000288805"/>
    </source>
</evidence>